<feature type="transmembrane region" description="Helical" evidence="7">
    <location>
        <begin position="109"/>
        <end position="129"/>
    </location>
</feature>
<dbReference type="RefSeq" id="WP_222581573.1">
    <property type="nucleotide sequence ID" value="NZ_JAHVHU010000021.1"/>
</dbReference>
<evidence type="ECO:0000256" key="7">
    <source>
        <dbReference type="SAM" id="Phobius"/>
    </source>
</evidence>
<evidence type="ECO:0000256" key="1">
    <source>
        <dbReference type="ARBA" id="ARBA00004651"/>
    </source>
</evidence>
<organism evidence="8 9">
    <name type="scientific">Membranihabitans marinus</name>
    <dbReference type="NCBI Taxonomy" id="1227546"/>
    <lineage>
        <taxon>Bacteria</taxon>
        <taxon>Pseudomonadati</taxon>
        <taxon>Bacteroidota</taxon>
        <taxon>Saprospiria</taxon>
        <taxon>Saprospirales</taxon>
        <taxon>Saprospiraceae</taxon>
        <taxon>Membranihabitans</taxon>
    </lineage>
</organism>
<dbReference type="InterPro" id="IPR051907">
    <property type="entry name" value="DoxX-like_oxidoreductase"/>
</dbReference>
<keyword evidence="6 7" id="KW-0472">Membrane</keyword>
<comment type="similarity">
    <text evidence="2">Belongs to the DoxX family.</text>
</comment>
<reference evidence="8" key="1">
    <citation type="submission" date="2021-06" db="EMBL/GenBank/DDBJ databases">
        <title>44 bacteria genomes isolated from Dapeng, Shenzhen.</title>
        <authorList>
            <person name="Zheng W."/>
            <person name="Yu S."/>
            <person name="Huang Y."/>
        </authorList>
    </citation>
    <scope>NUCLEOTIDE SEQUENCE</scope>
    <source>
        <strain evidence="8">DP5N28-2</strain>
    </source>
</reference>
<feature type="transmembrane region" description="Helical" evidence="7">
    <location>
        <begin position="7"/>
        <end position="27"/>
    </location>
</feature>
<protein>
    <submittedName>
        <fullName evidence="8">DoxX family protein</fullName>
    </submittedName>
</protein>
<feature type="transmembrane region" description="Helical" evidence="7">
    <location>
        <begin position="47"/>
        <end position="66"/>
    </location>
</feature>
<keyword evidence="5 7" id="KW-1133">Transmembrane helix</keyword>
<evidence type="ECO:0000256" key="3">
    <source>
        <dbReference type="ARBA" id="ARBA00022475"/>
    </source>
</evidence>
<dbReference type="Pfam" id="PF07681">
    <property type="entry name" value="DoxX"/>
    <property type="match status" value="1"/>
</dbReference>
<name>A0A953I0B0_9BACT</name>
<proteinExistence type="inferred from homology"/>
<evidence type="ECO:0000313" key="8">
    <source>
        <dbReference type="EMBL" id="MBY5960031.1"/>
    </source>
</evidence>
<dbReference type="Proteomes" id="UP000753961">
    <property type="component" value="Unassembled WGS sequence"/>
</dbReference>
<dbReference type="GO" id="GO:0005886">
    <property type="term" value="C:plasma membrane"/>
    <property type="evidence" value="ECO:0007669"/>
    <property type="project" value="UniProtKB-SubCell"/>
</dbReference>
<dbReference type="EMBL" id="JAHVHU010000021">
    <property type="protein sequence ID" value="MBY5960031.1"/>
    <property type="molecule type" value="Genomic_DNA"/>
</dbReference>
<comment type="caution">
    <text evidence="8">The sequence shown here is derived from an EMBL/GenBank/DDBJ whole genome shotgun (WGS) entry which is preliminary data.</text>
</comment>
<evidence type="ECO:0000256" key="2">
    <source>
        <dbReference type="ARBA" id="ARBA00006679"/>
    </source>
</evidence>
<accession>A0A953I0B0</accession>
<comment type="subcellular location">
    <subcellularLocation>
        <location evidence="1">Cell membrane</location>
        <topology evidence="1">Multi-pass membrane protein</topology>
    </subcellularLocation>
</comment>
<gene>
    <name evidence="8" type="ORF">KUV50_17905</name>
</gene>
<sequence>MAKYTNLAFLLLRIVIGLMMIFGHGWGKLMKVLDGNWAFPEILGIPAAVSLILAVLIEVGCSLLLIIGYKTRIVATFLFLIMVSALLFIHADDPLFIAHANGGASKELAILYGIVYLVLALAGGGKYGVNKG</sequence>
<keyword evidence="3" id="KW-1003">Cell membrane</keyword>
<evidence type="ECO:0000256" key="5">
    <source>
        <dbReference type="ARBA" id="ARBA00022989"/>
    </source>
</evidence>
<dbReference type="PANTHER" id="PTHR33452:SF1">
    <property type="entry name" value="INNER MEMBRANE PROTEIN YPHA-RELATED"/>
    <property type="match status" value="1"/>
</dbReference>
<dbReference type="PANTHER" id="PTHR33452">
    <property type="entry name" value="OXIDOREDUCTASE CATD-RELATED"/>
    <property type="match status" value="1"/>
</dbReference>
<keyword evidence="4 7" id="KW-0812">Transmembrane</keyword>
<dbReference type="AlphaFoldDB" id="A0A953I0B0"/>
<evidence type="ECO:0000313" key="9">
    <source>
        <dbReference type="Proteomes" id="UP000753961"/>
    </source>
</evidence>
<feature type="transmembrane region" description="Helical" evidence="7">
    <location>
        <begin position="73"/>
        <end position="89"/>
    </location>
</feature>
<keyword evidence="9" id="KW-1185">Reference proteome</keyword>
<evidence type="ECO:0000256" key="6">
    <source>
        <dbReference type="ARBA" id="ARBA00023136"/>
    </source>
</evidence>
<evidence type="ECO:0000256" key="4">
    <source>
        <dbReference type="ARBA" id="ARBA00022692"/>
    </source>
</evidence>
<dbReference type="InterPro" id="IPR032808">
    <property type="entry name" value="DoxX"/>
</dbReference>